<dbReference type="PANTHER" id="PTHR43817:SF1">
    <property type="entry name" value="HYDROLASE, FAMILY 43, PUTATIVE (AFU_ORTHOLOGUE AFUA_3G01660)-RELATED"/>
    <property type="match status" value="1"/>
</dbReference>
<dbReference type="OMA" id="RDQTWWK"/>
<accession>I4EXR8</accession>
<dbReference type="eggNOG" id="COG3250">
    <property type="taxonomic scope" value="Bacteria"/>
</dbReference>
<dbReference type="Pfam" id="PF17132">
    <property type="entry name" value="Glyco_hydro_106"/>
    <property type="match status" value="1"/>
</dbReference>
<dbReference type="STRING" id="477641.MODMU_2752"/>
<dbReference type="EMBL" id="FO203431">
    <property type="protein sequence ID" value="CCH88181.1"/>
    <property type="molecule type" value="Genomic_DNA"/>
</dbReference>
<keyword evidence="4" id="KW-1185">Reference proteome</keyword>
<protein>
    <submittedName>
        <fullName evidence="3">Glycoside hydrolase family 2, sugar binding</fullName>
    </submittedName>
</protein>
<proteinExistence type="predicted"/>
<gene>
    <name evidence="3" type="ordered locus">MODMU_2752</name>
</gene>
<dbReference type="Proteomes" id="UP000006461">
    <property type="component" value="Chromosome"/>
</dbReference>
<dbReference type="PANTHER" id="PTHR43817">
    <property type="entry name" value="GLYCOSYL HYDROLASE"/>
    <property type="match status" value="1"/>
</dbReference>
<evidence type="ECO:0000256" key="2">
    <source>
        <dbReference type="ARBA" id="ARBA00022801"/>
    </source>
</evidence>
<dbReference type="NCBIfam" id="NF045579">
    <property type="entry name" value="rhamnoside_JR"/>
    <property type="match status" value="1"/>
</dbReference>
<dbReference type="SUPFAM" id="SSF49785">
    <property type="entry name" value="Galactose-binding domain-like"/>
    <property type="match status" value="1"/>
</dbReference>
<dbReference type="OrthoDB" id="9761519at2"/>
<dbReference type="PATRIC" id="fig|477641.3.peg.2609"/>
<sequence length="1050" mass="111682">MTLEDLWRGFCDPPDDARPRAWWHWMDGNVDPEGIVLDLQWLHRVGVRGVQLFYGGMGTPQVVPELVQHGSAAWQEAVRLATTTARELGLEFAVATSAGWSAAGGPWVEPADAMKKLVWSETVVDGGGRVDQLLAPLPDVAGPYQDCPRWGADPGAHRFARDWVTLAVPADQVAQPLAPSTVTASAPIDDWSALLDGRFAGTVQLPRDPDGRSTAWLEQVFAEPVTVAAVTVGLPGPRGFGAAPPPTAVLEASDDGVTYRVVAELAAPEQPAAKAVPVRTIAFAPVTARRFRLVLAGEPAETALPRLAEGVRLPPVLRRVWEFGVSEFALFPGGRVHQAELKAGFAAALDYYALDTDPASAGTAIDPARVVDLTAQVDGDGVLRWDAPPGSWRVLRLGMSLTGQTNGPAPAEATGLEVDKLDGDAVRRYLDTYLALFDGADLDALLSDSIESGAQNATGRLRERFTELRGYDPLPWLPALAGLVVGDAARTDRFLHDHRRTIADLVAGEYYGTLAAEAHVRGLRYYAEALEDHRPQLGDDLAMRSSADVPMGAMWVFDAGTEQPAPTYLADLKGASSVAHVHGKPFTGAESMTAFHRPWSYTPRRLKHVADLELALGVTRFCLHTSPHQPTQVPPPGIGLAPFLGQAFIRSEPWAELAGPWIDYLARCSWLLNQGVPAVDVAVFVGEEAPVTALFGEEPDRTVPAGYDFDYVDLDGLERRFAVEDGDLAAGETRYRLLHLGGSSKRLTVRALRCLAALVEAGATVVGRRPVGSPSLADDEQEHAALCDRLWRDGGVRDVDLVTALQDLGAVPPLTVEGAELLRIGRRTTAGEVVFLANPLPEPVTVTLRSATGAPLSGWDPVTLTRAPLGERVDLPPLGSLVVVPGGADPGPLAGPVARRVLDGEWRLTLPGVLDTVLTGGPRPWTGLGPATAGFAGTGTYATEVHLDDPVDGPAVLDLGDVGDLARIRVNGTDQGIVWTAPWRIDVTGALRPGRNTVEVEVANAWMNRLIAEAQAPTGELFAPVAGVYAADAPVQTAGLIGPVVLEVSA</sequence>
<dbReference type="InterPro" id="IPR008979">
    <property type="entry name" value="Galactose-bd-like_sf"/>
</dbReference>
<dbReference type="KEGG" id="mmar:MODMU_2752"/>
<dbReference type="GO" id="GO:0016787">
    <property type="term" value="F:hydrolase activity"/>
    <property type="evidence" value="ECO:0007669"/>
    <property type="project" value="UniProtKB-KW"/>
</dbReference>
<dbReference type="Gene3D" id="2.60.120.260">
    <property type="entry name" value="Galactose-binding domain-like"/>
    <property type="match status" value="1"/>
</dbReference>
<evidence type="ECO:0000313" key="4">
    <source>
        <dbReference type="Proteomes" id="UP000006461"/>
    </source>
</evidence>
<evidence type="ECO:0000313" key="3">
    <source>
        <dbReference type="EMBL" id="CCH88181.1"/>
    </source>
</evidence>
<name>I4EXR8_MODI5</name>
<keyword evidence="1" id="KW-0732">Signal</keyword>
<keyword evidence="2 3" id="KW-0378">Hydrolase</keyword>
<dbReference type="HOGENOM" id="CLU_003772_2_1_11"/>
<dbReference type="AlphaFoldDB" id="I4EXR8"/>
<evidence type="ECO:0000256" key="1">
    <source>
        <dbReference type="ARBA" id="ARBA00022729"/>
    </source>
</evidence>
<reference evidence="3 4" key="1">
    <citation type="journal article" date="2012" name="J. Bacteriol.">
        <title>Genome Sequence of Radiation-Resistant Modestobacter marinus Strain BC501, a Representative Actinobacterium That Thrives on Calcareous Stone Surfaces.</title>
        <authorList>
            <person name="Normand P."/>
            <person name="Gury J."/>
            <person name="Pujic P."/>
            <person name="Chouaia B."/>
            <person name="Crotti E."/>
            <person name="Brusetti L."/>
            <person name="Daffonchio D."/>
            <person name="Vacherie B."/>
            <person name="Barbe V."/>
            <person name="Medigue C."/>
            <person name="Calteau A."/>
            <person name="Ghodhbane-Gtari F."/>
            <person name="Essoussi I."/>
            <person name="Nouioui I."/>
            <person name="Abbassi-Ghozzi I."/>
            <person name="Gtari M."/>
        </authorList>
    </citation>
    <scope>NUCLEOTIDE SEQUENCE [LARGE SCALE GENOMIC DNA]</scope>
    <source>
        <strain evidence="4">BC 501</strain>
    </source>
</reference>
<organism evidence="3 4">
    <name type="scientific">Modestobacter italicus (strain DSM 44449 / CECT 9708 / BC 501)</name>
    <dbReference type="NCBI Taxonomy" id="2732864"/>
    <lineage>
        <taxon>Bacteria</taxon>
        <taxon>Bacillati</taxon>
        <taxon>Actinomycetota</taxon>
        <taxon>Actinomycetes</taxon>
        <taxon>Geodermatophilales</taxon>
        <taxon>Geodermatophilaceae</taxon>
        <taxon>Modestobacter</taxon>
    </lineage>
</organism>